<feature type="transmembrane region" description="Helical" evidence="1">
    <location>
        <begin position="379"/>
        <end position="401"/>
    </location>
</feature>
<feature type="transmembrane region" description="Helical" evidence="1">
    <location>
        <begin position="174"/>
        <end position="204"/>
    </location>
</feature>
<evidence type="ECO:0000313" key="2">
    <source>
        <dbReference type="EMBL" id="MFC4266397.1"/>
    </source>
</evidence>
<feature type="transmembrane region" description="Helical" evidence="1">
    <location>
        <begin position="413"/>
        <end position="433"/>
    </location>
</feature>
<feature type="transmembrane region" description="Helical" evidence="1">
    <location>
        <begin position="48"/>
        <end position="69"/>
    </location>
</feature>
<name>A0ABV8R1U3_9MICC</name>
<reference evidence="3" key="1">
    <citation type="journal article" date="2019" name="Int. J. Syst. Evol. Microbiol.">
        <title>The Global Catalogue of Microorganisms (GCM) 10K type strain sequencing project: providing services to taxonomists for standard genome sequencing and annotation.</title>
        <authorList>
            <consortium name="The Broad Institute Genomics Platform"/>
            <consortium name="The Broad Institute Genome Sequencing Center for Infectious Disease"/>
            <person name="Wu L."/>
            <person name="Ma J."/>
        </authorList>
    </citation>
    <scope>NUCLEOTIDE SEQUENCE [LARGE SCALE GENOMIC DNA]</scope>
    <source>
        <strain evidence="3">CGMCC 1.10698</strain>
    </source>
</reference>
<dbReference type="Proteomes" id="UP001595773">
    <property type="component" value="Unassembled WGS sequence"/>
</dbReference>
<accession>A0ABV8R1U3</accession>
<comment type="caution">
    <text evidence="2">The sequence shown here is derived from an EMBL/GenBank/DDBJ whole genome shotgun (WGS) entry which is preliminary data.</text>
</comment>
<dbReference type="RefSeq" id="WP_230066759.1">
    <property type="nucleotide sequence ID" value="NZ_BAABLL010000008.1"/>
</dbReference>
<feature type="transmembrane region" description="Helical" evidence="1">
    <location>
        <begin position="341"/>
        <end position="359"/>
    </location>
</feature>
<feature type="transmembrane region" description="Helical" evidence="1">
    <location>
        <begin position="210"/>
        <end position="237"/>
    </location>
</feature>
<proteinExistence type="predicted"/>
<evidence type="ECO:0000313" key="3">
    <source>
        <dbReference type="Proteomes" id="UP001595773"/>
    </source>
</evidence>
<feature type="transmembrane region" description="Helical" evidence="1">
    <location>
        <begin position="249"/>
        <end position="267"/>
    </location>
</feature>
<dbReference type="EMBL" id="JBHSCQ010000020">
    <property type="protein sequence ID" value="MFC4266397.1"/>
    <property type="molecule type" value="Genomic_DNA"/>
</dbReference>
<keyword evidence="1" id="KW-0472">Membrane</keyword>
<protein>
    <recommendedName>
        <fullName evidence="4">Integral membrane protein</fullName>
    </recommendedName>
</protein>
<gene>
    <name evidence="2" type="ORF">ACFOW9_12375</name>
</gene>
<feature type="transmembrane region" description="Helical" evidence="1">
    <location>
        <begin position="140"/>
        <end position="162"/>
    </location>
</feature>
<keyword evidence="1" id="KW-0812">Transmembrane</keyword>
<organism evidence="2 3">
    <name type="scientific">Arthrobacter cryoconiti</name>
    <dbReference type="NCBI Taxonomy" id="748907"/>
    <lineage>
        <taxon>Bacteria</taxon>
        <taxon>Bacillati</taxon>
        <taxon>Actinomycetota</taxon>
        <taxon>Actinomycetes</taxon>
        <taxon>Micrococcales</taxon>
        <taxon>Micrococcaceae</taxon>
        <taxon>Arthrobacter</taxon>
    </lineage>
</organism>
<sequence length="480" mass="51468">MQEQHGEKRHSPSAIVVPSRSDPLLRTMTEPVGGPLGRRAAPGLNSPGFFTVERVLVLMAGISALFAVVSKSHCRMSGWHTPDQFSTVCWSQFPATLVQSFGLAESGPDTGTSQAPLVGVVIRFTAWLSRGDGSSSASQLAFFDINAALIAVVWLFTVVVLARTAGRRPWDAAVLAASPLLWLSAYVSWDFWAVALATLGIYLFARRRTLWAGFVLGLAVMAAPYALLILLAIIVLGVRNRQGTQTLEFLAAGLVGWLVVLAPVIAFDPSGWGAYLGGFITRAASESSVYGGWNLMAERLGLPLLDANAVNTLVVVLVVLVVAAVAAVGRYAPQRPRLAQLAALAVGGFIIVNKFTEPWHAVWLLPLLALAIPRWRPLLLWQAALLTHFIALMLFQSKVFGDINAQHAIDMPYFLMASVLAGAATCVILGLIARDVWRPRHDVIRRGSVDDPQGGVLLNASVGEIHEASGRHACADPARG</sequence>
<keyword evidence="3" id="KW-1185">Reference proteome</keyword>
<evidence type="ECO:0008006" key="4">
    <source>
        <dbReference type="Google" id="ProtNLM"/>
    </source>
</evidence>
<feature type="transmembrane region" description="Helical" evidence="1">
    <location>
        <begin position="309"/>
        <end position="329"/>
    </location>
</feature>
<evidence type="ECO:0000256" key="1">
    <source>
        <dbReference type="SAM" id="Phobius"/>
    </source>
</evidence>
<keyword evidence="1" id="KW-1133">Transmembrane helix</keyword>